<name>A0A1V0N5K3_9ARCH</name>
<keyword evidence="3" id="KW-1185">Reference proteome</keyword>
<dbReference type="GeneID" id="31677074"/>
<reference evidence="1 3" key="1">
    <citation type="submission" date="2011-10" db="EMBL/GenBank/DDBJ databases">
        <title>Metabolic and evolutionary patterns in the extreme acidophile Ferroplasma acidiphilum.</title>
        <authorList>
            <person name="Golyshina O.V."/>
            <person name="Kozyavkin S.A."/>
            <person name="Tatusov R.L."/>
            <person name="Slesarev A.I."/>
            <person name="Golyshin P.N."/>
        </authorList>
    </citation>
    <scope>NUCLEOTIDE SEQUENCE [LARGE SCALE GENOMIC DNA]</scope>
    <source>
        <strain evidence="1">Berkeley</strain>
        <strain evidence="3">Y</strain>
    </source>
</reference>
<dbReference type="Proteomes" id="UP000192050">
    <property type="component" value="Chromosome"/>
</dbReference>
<dbReference type="KEGG" id="fai:FAD_1584"/>
<dbReference type="PANTHER" id="PTHR42206">
    <property type="entry name" value="METAL-DEPENDENT HYDROLASE-RELATED"/>
    <property type="match status" value="1"/>
</dbReference>
<dbReference type="GO" id="GO:0016788">
    <property type="term" value="F:hydrolase activity, acting on ester bonds"/>
    <property type="evidence" value="ECO:0007669"/>
    <property type="project" value="InterPro"/>
</dbReference>
<organism evidence="1 3">
    <name type="scientific">Ferroplasma acidiphilum</name>
    <dbReference type="NCBI Taxonomy" id="74969"/>
    <lineage>
        <taxon>Archaea</taxon>
        <taxon>Methanobacteriati</taxon>
        <taxon>Thermoplasmatota</taxon>
        <taxon>Thermoplasmata</taxon>
        <taxon>Thermoplasmatales</taxon>
        <taxon>Ferroplasmaceae</taxon>
        <taxon>Ferroplasma</taxon>
    </lineage>
</organism>
<dbReference type="Gene3D" id="3.20.20.140">
    <property type="entry name" value="Metal-dependent hydrolases"/>
    <property type="match status" value="1"/>
</dbReference>
<dbReference type="PANTHER" id="PTHR42206:SF1">
    <property type="entry name" value="METAL-DEPENDENT HYDROLASE"/>
    <property type="match status" value="1"/>
</dbReference>
<evidence type="ECO:0000313" key="2">
    <source>
        <dbReference type="EMBL" id="NOL59512.1"/>
    </source>
</evidence>
<accession>A0A1V0N5K3</accession>
<evidence type="ECO:0000313" key="4">
    <source>
        <dbReference type="Proteomes" id="UP000546917"/>
    </source>
</evidence>
<dbReference type="Pfam" id="PF01026">
    <property type="entry name" value="TatD_DNase"/>
    <property type="match status" value="1"/>
</dbReference>
<evidence type="ECO:0000313" key="1">
    <source>
        <dbReference type="EMBL" id="ARD85430.1"/>
    </source>
</evidence>
<proteinExistence type="predicted"/>
<protein>
    <submittedName>
        <fullName evidence="1">Molybdenum cofactor biosynthesis protein A</fullName>
    </submittedName>
    <submittedName>
        <fullName evidence="2">Molybdenum cofactor biosynthesis protein MoaA</fullName>
    </submittedName>
</protein>
<dbReference type="STRING" id="74969.FAD_1584"/>
<dbReference type="InterPro" id="IPR011589">
    <property type="entry name" value="UCP004961"/>
</dbReference>
<dbReference type="OrthoDB" id="52767at2157"/>
<dbReference type="Proteomes" id="UP000546917">
    <property type="component" value="Unassembled WGS sequence"/>
</dbReference>
<dbReference type="EMBL" id="CP015363">
    <property type="protein sequence ID" value="ARD85430.1"/>
    <property type="molecule type" value="Genomic_DNA"/>
</dbReference>
<dbReference type="InterPro" id="IPR001130">
    <property type="entry name" value="TatD-like"/>
</dbReference>
<dbReference type="RefSeq" id="WP_081142968.1">
    <property type="nucleotide sequence ID" value="NZ_CP015363.1"/>
</dbReference>
<dbReference type="AlphaFoldDB" id="A0A1V0N5K3"/>
<dbReference type="SUPFAM" id="SSF51556">
    <property type="entry name" value="Metallo-dependent hydrolases"/>
    <property type="match status" value="1"/>
</dbReference>
<dbReference type="EMBL" id="JABGBP010000041">
    <property type="protein sequence ID" value="NOL59512.1"/>
    <property type="molecule type" value="Genomic_DNA"/>
</dbReference>
<evidence type="ECO:0000313" key="3">
    <source>
        <dbReference type="Proteomes" id="UP000192050"/>
    </source>
</evidence>
<gene>
    <name evidence="1" type="ORF">FAD_1584</name>
    <name evidence="2" type="ORF">HLB00_01500</name>
</gene>
<dbReference type="InterPro" id="IPR032466">
    <property type="entry name" value="Metal_Hydrolase"/>
</dbReference>
<sequence length="276" mass="32149">MSPYRTVFDNFAHIRRNGYYVDAAKEFLKYGGTSMNMVNFPDYFYTPDSHYEKLYRETIDVAKTVRNTGVDTVITIGPYPLDYFYFQSARKDPVDEMKRGIDMAASIITAGDADAMGEIGYPHFPVDEKVYSDSGVILEYALDVCHDHDIPLILHTEDMDEEGYLRVESIIKMHYSIDRVIKHHANATDIYFNDSITRSFVASRSNIKTAVSSGRDFLLETDYTDQKDKPGKVIPVYSVPKRAEMIKNLYENYDEIFHRIFEEVPFRIYRKEFFDR</sequence>
<reference evidence="2 4" key="2">
    <citation type="submission" date="2020-05" db="EMBL/GenBank/DDBJ databases">
        <authorList>
            <person name="Zhang R."/>
        </authorList>
    </citation>
    <scope>NUCLEOTIDE SEQUENCE [LARGE SCALE GENOMIC DNA]</scope>
    <source>
        <strain evidence="2 4">DSM 28986</strain>
    </source>
</reference>